<name>A0A1I0EF94_9FIRM</name>
<sequence>MKTKLDVWGSCVTRVSLLDGDTKKRGIADDSLELGYFIQRENIVSAMQPRIFTDEEIDSITVDQLWCHDEQILRAFKQSLRKETVSLLMNSDSEWLLVDLYDLQTEVAAMATTTFSNSARELFNTGLYRKYQSEIRLLHFLDIPPCLWYGYVDLFFEKMVQKYGKDRIILNRFRCNHLFLDKDGIIKPLPERYVSRHYPNPEYNSRLKELEDYVIRKYDPWVIDLSKYYIGDGNKWDDLNGAHYENSFYYEIFAQIKRIIRHDTDERYYSRMNFFSEERRAINELRAERFDVDKNIPLMEKLIEQNDISWINILDRLNIHAPEDPRVHRYMNALESVFE</sequence>
<dbReference type="Pfam" id="PF19786">
    <property type="entry name" value="DUF6270"/>
    <property type="match status" value="1"/>
</dbReference>
<dbReference type="OrthoDB" id="2005670at2"/>
<dbReference type="InterPro" id="IPR046237">
    <property type="entry name" value="DUF6270"/>
</dbReference>
<protein>
    <submittedName>
        <fullName evidence="1">Uncharacterized protein</fullName>
    </submittedName>
</protein>
<proteinExistence type="predicted"/>
<evidence type="ECO:0000313" key="1">
    <source>
        <dbReference type="EMBL" id="SET43106.1"/>
    </source>
</evidence>
<dbReference type="RefSeq" id="WP_074649362.1">
    <property type="nucleotide sequence ID" value="NZ_FOIL01000018.1"/>
</dbReference>
<evidence type="ECO:0000313" key="2">
    <source>
        <dbReference type="Proteomes" id="UP000199820"/>
    </source>
</evidence>
<reference evidence="1 2" key="1">
    <citation type="submission" date="2016-10" db="EMBL/GenBank/DDBJ databases">
        <authorList>
            <person name="de Groot N.N."/>
        </authorList>
    </citation>
    <scope>NUCLEOTIDE SEQUENCE [LARGE SCALE GENOMIC DNA]</scope>
    <source>
        <strain evidence="1 2">KH1P1</strain>
    </source>
</reference>
<dbReference type="Proteomes" id="UP000199820">
    <property type="component" value="Unassembled WGS sequence"/>
</dbReference>
<accession>A0A1I0EF94</accession>
<dbReference type="EMBL" id="FOIL01000018">
    <property type="protein sequence ID" value="SET43106.1"/>
    <property type="molecule type" value="Genomic_DNA"/>
</dbReference>
<dbReference type="AlphaFoldDB" id="A0A1I0EF94"/>
<gene>
    <name evidence="1" type="ORF">SAMN04487771_10186</name>
</gene>
<organism evidence="1 2">
    <name type="scientific">[Clostridium] aminophilum</name>
    <dbReference type="NCBI Taxonomy" id="1526"/>
    <lineage>
        <taxon>Bacteria</taxon>
        <taxon>Bacillati</taxon>
        <taxon>Bacillota</taxon>
        <taxon>Clostridia</taxon>
        <taxon>Lachnospirales</taxon>
        <taxon>Lachnospiraceae</taxon>
    </lineage>
</organism>
<keyword evidence="2" id="KW-1185">Reference proteome</keyword>